<proteinExistence type="predicted"/>
<dbReference type="OrthoDB" id="10400311at2759"/>
<evidence type="ECO:0000313" key="1">
    <source>
        <dbReference type="EMBL" id="VDP72108.1"/>
    </source>
</evidence>
<keyword evidence="2" id="KW-1185">Reference proteome</keyword>
<gene>
    <name evidence="1" type="ORF">ECPE_LOCUS4270</name>
</gene>
<organism evidence="1 2">
    <name type="scientific">Echinostoma caproni</name>
    <dbReference type="NCBI Taxonomy" id="27848"/>
    <lineage>
        <taxon>Eukaryota</taxon>
        <taxon>Metazoa</taxon>
        <taxon>Spiralia</taxon>
        <taxon>Lophotrochozoa</taxon>
        <taxon>Platyhelminthes</taxon>
        <taxon>Trematoda</taxon>
        <taxon>Digenea</taxon>
        <taxon>Plagiorchiida</taxon>
        <taxon>Echinostomata</taxon>
        <taxon>Echinostomatoidea</taxon>
        <taxon>Echinostomatidae</taxon>
        <taxon>Echinostoma</taxon>
    </lineage>
</organism>
<reference evidence="1 2" key="1">
    <citation type="submission" date="2018-11" db="EMBL/GenBank/DDBJ databases">
        <authorList>
            <consortium name="Pathogen Informatics"/>
        </authorList>
    </citation>
    <scope>NUCLEOTIDE SEQUENCE [LARGE SCALE GENOMIC DNA]</scope>
    <source>
        <strain evidence="1 2">Egypt</strain>
    </source>
</reference>
<dbReference type="EMBL" id="UZAN01041141">
    <property type="protein sequence ID" value="VDP72108.1"/>
    <property type="molecule type" value="Genomic_DNA"/>
</dbReference>
<sequence>MENLLELAKQNAQLDQKDFLTRKHLFDALDELRPALMQ</sequence>
<accession>A0A3P8GK06</accession>
<dbReference type="AlphaFoldDB" id="A0A3P8GK06"/>
<dbReference type="Proteomes" id="UP000272942">
    <property type="component" value="Unassembled WGS sequence"/>
</dbReference>
<name>A0A3P8GK06_9TREM</name>
<protein>
    <submittedName>
        <fullName evidence="1">Uncharacterized protein</fullName>
    </submittedName>
</protein>
<evidence type="ECO:0000313" key="2">
    <source>
        <dbReference type="Proteomes" id="UP000272942"/>
    </source>
</evidence>